<accession>A0AA44WGX5</accession>
<organism evidence="1 2">
    <name type="scientific">Verticillium dahliae</name>
    <name type="common">Verticillium wilt</name>
    <dbReference type="NCBI Taxonomy" id="27337"/>
    <lineage>
        <taxon>Eukaryota</taxon>
        <taxon>Fungi</taxon>
        <taxon>Dikarya</taxon>
        <taxon>Ascomycota</taxon>
        <taxon>Pezizomycotina</taxon>
        <taxon>Sordariomycetes</taxon>
        <taxon>Hypocreomycetidae</taxon>
        <taxon>Glomerellales</taxon>
        <taxon>Plectosphaerellaceae</taxon>
        <taxon>Verticillium</taxon>
    </lineage>
</organism>
<reference evidence="1 2" key="1">
    <citation type="submission" date="2017-12" db="EMBL/GenBank/DDBJ databases">
        <title>Comparative genomics yields insights into virulence evolution of Verticillium dahliae.</title>
        <authorList>
            <person name="Fan R."/>
            <person name="Armitage A.D."/>
            <person name="Cascant-Lopez E."/>
            <person name="Sobczyk M."/>
            <person name="Cockerton H.M."/>
            <person name="Harrison R.J."/>
        </authorList>
    </citation>
    <scope>NUCLEOTIDE SEQUENCE [LARGE SCALE GENOMIC DNA]</scope>
    <source>
        <strain evidence="1 2">12008</strain>
    </source>
</reference>
<evidence type="ECO:0000313" key="2">
    <source>
        <dbReference type="Proteomes" id="UP000236305"/>
    </source>
</evidence>
<protein>
    <submittedName>
        <fullName evidence="1">Uncharacterized protein</fullName>
    </submittedName>
</protein>
<gene>
    <name evidence="1" type="ORF">BJF96_g5402</name>
</gene>
<dbReference type="AlphaFoldDB" id="A0AA44WGX5"/>
<evidence type="ECO:0000313" key="1">
    <source>
        <dbReference type="EMBL" id="PNH31241.1"/>
    </source>
</evidence>
<sequence length="45" mass="4891">MVVLASAYSARPRCTLSAPLKVRRQGLPVMSAQRNGVSCKSSVWQ</sequence>
<dbReference type="Proteomes" id="UP000236305">
    <property type="component" value="Unassembled WGS sequence"/>
</dbReference>
<comment type="caution">
    <text evidence="1">The sequence shown here is derived from an EMBL/GenBank/DDBJ whole genome shotgun (WGS) entry which is preliminary data.</text>
</comment>
<name>A0AA44WGX5_VERDA</name>
<dbReference type="EMBL" id="MPSH01000017">
    <property type="protein sequence ID" value="PNH31241.1"/>
    <property type="molecule type" value="Genomic_DNA"/>
</dbReference>
<proteinExistence type="predicted"/>